<dbReference type="RefSeq" id="WP_127079451.1">
    <property type="nucleotide sequence ID" value="NZ_RSCL01000002.1"/>
</dbReference>
<organism evidence="2 3">
    <name type="scientific">Dulcicalothrix desertica PCC 7102</name>
    <dbReference type="NCBI Taxonomy" id="232991"/>
    <lineage>
        <taxon>Bacteria</taxon>
        <taxon>Bacillati</taxon>
        <taxon>Cyanobacteriota</taxon>
        <taxon>Cyanophyceae</taxon>
        <taxon>Nostocales</taxon>
        <taxon>Calotrichaceae</taxon>
        <taxon>Dulcicalothrix</taxon>
    </lineage>
</organism>
<name>A0A3S1ATH4_9CYAN</name>
<keyword evidence="1" id="KW-1133">Transmembrane helix</keyword>
<comment type="caution">
    <text evidence="2">The sequence shown here is derived from an EMBL/GenBank/DDBJ whole genome shotgun (WGS) entry which is preliminary data.</text>
</comment>
<dbReference type="EMBL" id="RSCL01000002">
    <property type="protein sequence ID" value="RUT08933.1"/>
    <property type="molecule type" value="Genomic_DNA"/>
</dbReference>
<keyword evidence="3" id="KW-1185">Reference proteome</keyword>
<sequence>MLFSNYRKFDIRDPFIYLVLGIFVYLFTCAWIWRKLETLETNPRRLIGKIPIYALNGNSLINSITFGRISQWSSQ</sequence>
<keyword evidence="1" id="KW-0472">Membrane</keyword>
<accession>A0A3S1ATH4</accession>
<protein>
    <submittedName>
        <fullName evidence="2">Uncharacterized protein</fullName>
    </submittedName>
</protein>
<dbReference type="AlphaFoldDB" id="A0A3S1ATH4"/>
<reference evidence="2" key="1">
    <citation type="submission" date="2018-12" db="EMBL/GenBank/DDBJ databases">
        <authorList>
            <person name="Will S."/>
            <person name="Neumann-Schaal M."/>
            <person name="Henke P."/>
        </authorList>
    </citation>
    <scope>NUCLEOTIDE SEQUENCE</scope>
    <source>
        <strain evidence="2">PCC 7102</strain>
    </source>
</reference>
<evidence type="ECO:0000256" key="1">
    <source>
        <dbReference type="SAM" id="Phobius"/>
    </source>
</evidence>
<reference evidence="2" key="2">
    <citation type="journal article" date="2019" name="Genome Biol. Evol.">
        <title>Day and night: Metabolic profiles and evolutionary relationships of six axenic non-marine cyanobacteria.</title>
        <authorList>
            <person name="Will S.E."/>
            <person name="Henke P."/>
            <person name="Boedeker C."/>
            <person name="Huang S."/>
            <person name="Brinkmann H."/>
            <person name="Rohde M."/>
            <person name="Jarek M."/>
            <person name="Friedl T."/>
            <person name="Seufert S."/>
            <person name="Schumacher M."/>
            <person name="Overmann J."/>
            <person name="Neumann-Schaal M."/>
            <person name="Petersen J."/>
        </authorList>
    </citation>
    <scope>NUCLEOTIDE SEQUENCE [LARGE SCALE GENOMIC DNA]</scope>
    <source>
        <strain evidence="2">PCC 7102</strain>
    </source>
</reference>
<dbReference type="Proteomes" id="UP000271624">
    <property type="component" value="Unassembled WGS sequence"/>
</dbReference>
<feature type="transmembrane region" description="Helical" evidence="1">
    <location>
        <begin position="15"/>
        <end position="33"/>
    </location>
</feature>
<proteinExistence type="predicted"/>
<evidence type="ECO:0000313" key="2">
    <source>
        <dbReference type="EMBL" id="RUT08933.1"/>
    </source>
</evidence>
<gene>
    <name evidence="2" type="ORF">DSM106972_009860</name>
</gene>
<keyword evidence="1" id="KW-0812">Transmembrane</keyword>
<evidence type="ECO:0000313" key="3">
    <source>
        <dbReference type="Proteomes" id="UP000271624"/>
    </source>
</evidence>